<feature type="transmembrane region" description="Helical" evidence="5">
    <location>
        <begin position="7"/>
        <end position="26"/>
    </location>
</feature>
<feature type="transmembrane region" description="Helical" evidence="5">
    <location>
        <begin position="87"/>
        <end position="107"/>
    </location>
</feature>
<gene>
    <name evidence="7" type="primary">eamA_2</name>
    <name evidence="7" type="ORF">RHODGE_RHODGE_04912</name>
</gene>
<comment type="caution">
    <text evidence="7">The sequence shown here is derived from an EMBL/GenBank/DDBJ whole genome shotgun (WGS) entry which is preliminary data.</text>
</comment>
<evidence type="ECO:0000259" key="6">
    <source>
        <dbReference type="Pfam" id="PF00892"/>
    </source>
</evidence>
<feature type="transmembrane region" description="Helical" evidence="5">
    <location>
        <begin position="205"/>
        <end position="226"/>
    </location>
</feature>
<feature type="domain" description="EamA" evidence="6">
    <location>
        <begin position="142"/>
        <end position="280"/>
    </location>
</feature>
<comment type="subcellular location">
    <subcellularLocation>
        <location evidence="1">Membrane</location>
        <topology evidence="1">Multi-pass membrane protein</topology>
    </subcellularLocation>
</comment>
<evidence type="ECO:0000256" key="3">
    <source>
        <dbReference type="ARBA" id="ARBA00022989"/>
    </source>
</evidence>
<dbReference type="Gene3D" id="1.10.3730.20">
    <property type="match status" value="1"/>
</dbReference>
<dbReference type="Proteomes" id="UP000289200">
    <property type="component" value="Unassembled WGS sequence"/>
</dbReference>
<dbReference type="EMBL" id="UWOC01000210">
    <property type="protein sequence ID" value="VCU11697.1"/>
    <property type="molecule type" value="Genomic_DNA"/>
</dbReference>
<dbReference type="GO" id="GO:0016020">
    <property type="term" value="C:membrane"/>
    <property type="evidence" value="ECO:0007669"/>
    <property type="project" value="UniProtKB-SubCell"/>
</dbReference>
<dbReference type="InterPro" id="IPR000620">
    <property type="entry name" value="EamA_dom"/>
</dbReference>
<evidence type="ECO:0000256" key="4">
    <source>
        <dbReference type="ARBA" id="ARBA00023136"/>
    </source>
</evidence>
<dbReference type="PANTHER" id="PTHR32322">
    <property type="entry name" value="INNER MEMBRANE TRANSPORTER"/>
    <property type="match status" value="1"/>
</dbReference>
<reference evidence="8" key="1">
    <citation type="submission" date="2018-10" db="EMBL/GenBank/DDBJ databases">
        <authorList>
            <person name="Peiro R."/>
            <person name="Begona"/>
            <person name="Cbmso G."/>
            <person name="Lopez M."/>
            <person name="Gonzalez S."/>
            <person name="Sacristan E."/>
            <person name="Castillo E."/>
        </authorList>
    </citation>
    <scope>NUCLEOTIDE SEQUENCE [LARGE SCALE GENOMIC DNA]</scope>
</reference>
<dbReference type="AlphaFoldDB" id="A0A3S4FDE8"/>
<keyword evidence="8" id="KW-1185">Reference proteome</keyword>
<feature type="transmembrane region" description="Helical" evidence="5">
    <location>
        <begin position="61"/>
        <end position="81"/>
    </location>
</feature>
<feature type="transmembrane region" description="Helical" evidence="5">
    <location>
        <begin position="140"/>
        <end position="159"/>
    </location>
</feature>
<keyword evidence="4 5" id="KW-0472">Membrane</keyword>
<dbReference type="OrthoDB" id="7158585at2"/>
<dbReference type="SUPFAM" id="SSF103481">
    <property type="entry name" value="Multidrug resistance efflux transporter EmrE"/>
    <property type="match status" value="2"/>
</dbReference>
<keyword evidence="3 5" id="KW-1133">Transmembrane helix</keyword>
<keyword evidence="2 5" id="KW-0812">Transmembrane</keyword>
<evidence type="ECO:0000313" key="7">
    <source>
        <dbReference type="EMBL" id="VCU11697.1"/>
    </source>
</evidence>
<feature type="transmembrane region" description="Helical" evidence="5">
    <location>
        <begin position="116"/>
        <end position="134"/>
    </location>
</feature>
<evidence type="ECO:0000256" key="2">
    <source>
        <dbReference type="ARBA" id="ARBA00022692"/>
    </source>
</evidence>
<accession>A0A3S4FDE8</accession>
<feature type="transmembrane region" description="Helical" evidence="5">
    <location>
        <begin position="238"/>
        <end position="257"/>
    </location>
</feature>
<feature type="domain" description="EamA" evidence="6">
    <location>
        <begin position="7"/>
        <end position="130"/>
    </location>
</feature>
<evidence type="ECO:0000256" key="5">
    <source>
        <dbReference type="SAM" id="Phobius"/>
    </source>
</evidence>
<feature type="transmembrane region" description="Helical" evidence="5">
    <location>
        <begin position="269"/>
        <end position="292"/>
    </location>
</feature>
<evidence type="ECO:0000256" key="1">
    <source>
        <dbReference type="ARBA" id="ARBA00004141"/>
    </source>
</evidence>
<dbReference type="InterPro" id="IPR050638">
    <property type="entry name" value="AA-Vitamin_Transporters"/>
</dbReference>
<feature type="transmembrane region" description="Helical" evidence="5">
    <location>
        <begin position="32"/>
        <end position="49"/>
    </location>
</feature>
<dbReference type="InterPro" id="IPR037185">
    <property type="entry name" value="EmrE-like"/>
</dbReference>
<proteinExistence type="predicted"/>
<dbReference type="RefSeq" id="WP_129611619.1">
    <property type="nucleotide sequence ID" value="NZ_UWOC01000210.1"/>
</dbReference>
<dbReference type="Pfam" id="PF00892">
    <property type="entry name" value="EamA"/>
    <property type="match status" value="2"/>
</dbReference>
<protein>
    <submittedName>
        <fullName evidence="7">Amino-acid metabolite efflux pump</fullName>
    </submittedName>
</protein>
<name>A0A3S4FDE8_9BRAD</name>
<sequence length="312" mass="32529">MRPHDMALAVLANVIWGLTYVAYPFALESFTASQMAVLRFLLASLPVLFVPRPKLPWRSILAIGATLFTGQFLLLFLALAAGLPPGLASVTTQMHAFFAVLIAAVVLRERPTPRQAVGLLVAFAGLMLIALTVGADLPPLALGLAMLAAMSWAIGSILLRQTPAGVAMVPLMIWCSLVPPIPAWLVSLALDPDPSLIAAVARSSAASLVAVVFLATLATTVAFAIWGRLMQRYPSAAVAPFALLSPCTGVVAVALVFGERFGPLRGAGMVLILLGLVVVVVPWPAVAARLRAGAGAVPLRRRPGCGPPSSRG</sequence>
<evidence type="ECO:0000313" key="8">
    <source>
        <dbReference type="Proteomes" id="UP000289200"/>
    </source>
</evidence>
<feature type="transmembrane region" description="Helical" evidence="5">
    <location>
        <begin position="166"/>
        <end position="185"/>
    </location>
</feature>
<dbReference type="PANTHER" id="PTHR32322:SF9">
    <property type="entry name" value="AMINO-ACID METABOLITE EFFLUX PUMP-RELATED"/>
    <property type="match status" value="1"/>
</dbReference>
<organism evidence="7 8">
    <name type="scientific">Rhodoplanes serenus</name>
    <dbReference type="NCBI Taxonomy" id="200615"/>
    <lineage>
        <taxon>Bacteria</taxon>
        <taxon>Pseudomonadati</taxon>
        <taxon>Pseudomonadota</taxon>
        <taxon>Alphaproteobacteria</taxon>
        <taxon>Hyphomicrobiales</taxon>
        <taxon>Nitrobacteraceae</taxon>
        <taxon>Rhodoplanes</taxon>
    </lineage>
</organism>